<dbReference type="AlphaFoldDB" id="A0A0E9VJ39"/>
<proteinExistence type="predicted"/>
<evidence type="ECO:0000313" key="1">
    <source>
        <dbReference type="EMBL" id="JAH77223.1"/>
    </source>
</evidence>
<dbReference type="EMBL" id="GBXM01031354">
    <property type="protein sequence ID" value="JAH77223.1"/>
    <property type="molecule type" value="Transcribed_RNA"/>
</dbReference>
<protein>
    <submittedName>
        <fullName evidence="1">Uncharacterized protein</fullName>
    </submittedName>
</protein>
<reference evidence="1" key="2">
    <citation type="journal article" date="2015" name="Fish Shellfish Immunol.">
        <title>Early steps in the European eel (Anguilla anguilla)-Vibrio vulnificus interaction in the gills: Role of the RtxA13 toxin.</title>
        <authorList>
            <person name="Callol A."/>
            <person name="Pajuelo D."/>
            <person name="Ebbesson L."/>
            <person name="Teles M."/>
            <person name="MacKenzie S."/>
            <person name="Amaro C."/>
        </authorList>
    </citation>
    <scope>NUCLEOTIDE SEQUENCE</scope>
</reference>
<name>A0A0E9VJ39_ANGAN</name>
<organism evidence="1">
    <name type="scientific">Anguilla anguilla</name>
    <name type="common">European freshwater eel</name>
    <name type="synonym">Muraena anguilla</name>
    <dbReference type="NCBI Taxonomy" id="7936"/>
    <lineage>
        <taxon>Eukaryota</taxon>
        <taxon>Metazoa</taxon>
        <taxon>Chordata</taxon>
        <taxon>Craniata</taxon>
        <taxon>Vertebrata</taxon>
        <taxon>Euteleostomi</taxon>
        <taxon>Actinopterygii</taxon>
        <taxon>Neopterygii</taxon>
        <taxon>Teleostei</taxon>
        <taxon>Anguilliformes</taxon>
        <taxon>Anguillidae</taxon>
        <taxon>Anguilla</taxon>
    </lineage>
</organism>
<accession>A0A0E9VJ39</accession>
<reference evidence="1" key="1">
    <citation type="submission" date="2014-11" db="EMBL/GenBank/DDBJ databases">
        <authorList>
            <person name="Amaro Gonzalez C."/>
        </authorList>
    </citation>
    <scope>NUCLEOTIDE SEQUENCE</scope>
</reference>
<sequence length="18" mass="2213">MNSHYELLNDQLRTNMSF</sequence>
<dbReference type="EMBL" id="GBXM01042713">
    <property type="protein sequence ID" value="JAH65864.1"/>
    <property type="molecule type" value="Transcribed_RNA"/>
</dbReference>